<evidence type="ECO:0000256" key="4">
    <source>
        <dbReference type="ARBA" id="ARBA00022603"/>
    </source>
</evidence>
<dbReference type="GO" id="GO:0003682">
    <property type="term" value="F:chromatin binding"/>
    <property type="evidence" value="ECO:0007669"/>
    <property type="project" value="InterPro"/>
</dbReference>
<keyword evidence="22" id="KW-1185">Reference proteome</keyword>
<dbReference type="InterPro" id="IPR036427">
    <property type="entry name" value="Bromodomain-like_sf"/>
</dbReference>
<dbReference type="FunFam" id="3.30.40.10:FF:000113">
    <property type="entry name" value="Histone-lysine N-methyltransferase"/>
    <property type="match status" value="1"/>
</dbReference>
<dbReference type="InterPro" id="IPR019786">
    <property type="entry name" value="Zinc_finger_PHD-type_CS"/>
</dbReference>
<feature type="region of interest" description="Disordered" evidence="14">
    <location>
        <begin position="859"/>
        <end position="894"/>
    </location>
</feature>
<keyword evidence="11 13" id="KW-0103">Bromodomain</keyword>
<keyword evidence="15" id="KW-0812">Transmembrane</keyword>
<evidence type="ECO:0000259" key="19">
    <source>
        <dbReference type="PROSITE" id="PS51038"/>
    </source>
</evidence>
<dbReference type="InterPro" id="IPR011011">
    <property type="entry name" value="Znf_FYVE_PHD"/>
</dbReference>
<evidence type="ECO:0000259" key="18">
    <source>
        <dbReference type="PROSITE" id="PS50868"/>
    </source>
</evidence>
<dbReference type="PANTHER" id="PTHR46147:SF3">
    <property type="entry name" value="HISTONE-LYSINE N-METHYLTRANSFERASE ASH1"/>
    <property type="match status" value="1"/>
</dbReference>
<accession>A0AAD8BPC3</accession>
<feature type="compositionally biased region" description="Basic and acidic residues" evidence="14">
    <location>
        <begin position="859"/>
        <end position="877"/>
    </location>
</feature>
<evidence type="ECO:0000256" key="14">
    <source>
        <dbReference type="SAM" id="MobiDB-lite"/>
    </source>
</evidence>
<sequence length="2322" mass="265354">MNQDGASEKSCYCDSGDTNIININSLNGLNKDEFCIGSSNISSGGLKLTISCSKKNSEDVQDYSIGANLNNQNINSDIQHSNMENQVSEIEVATDDCTSNLKTGQDKEPGASSNEPVTFLERSCFMPPMISPKSLKGNHLKSLPVDKHDSSLFVSTHNESNVSVMKPGLDHLKSNEVYKPYKRCKNEGSIHISSLHDVHDPLFRLDALPNVSPDSGIISLDESPFGNESPNSLVNGEFNSEVQHSQMSSSNFTQLLNKKFDPIPIIPEVVRDNINLNNGDKRKEHFEMLEIETNLVQECDVNILAKPVIMENVNGESIPDSATSQLNELNGRSIIVSSPHKISQISGRKKRGRPPKKKKTLLLRHKKSTLYSGLYNGLLNTENKNVFTAGIQRGSYRYSSEHLDGKYLSGSLCSNAETDCTIAKTKLKKNLPGRPKGSLSKRNLSASLPNKLPSKKKVVSNQISQLVNLSEKDCNKRPRGRPRKNLEIEEKDIFVDKKDQNNSILEDNTNKSKKSVRKKHLRKRLFTQRKKPASSIKCKINVTDQIGQKKIKNQDIIPQRVNSSVAKKLKHVAPSATPEKKTDVSLLRHKPLISPEKPVFQDSDLDAILKSVKSSITSQFASEEINSDFIGNILFDNPFKVLEPTPFPKMLRIEPPKANKPKPKKNRLHVMMRRTKRKKRKKIPIPKTDISAALPVPQKLEVFSTMAHLKKMEKFTVTPQKKCSSFGSPTSEKRLSFFTSCSQPSKILATSRLNVFRSGTGVDDMHRSGTLTDYDQSDFFDKRNKKRHRLLYRKSKHKNIIDPVFAADLDSLVSGLNGMAISENPADNYIRVRPGEMPLPSIFRVIKIDLNKSRKDRLLSSETITSDRSKQRKETPVTHEISPGIKPAMKSGRKKSISDQNQINDFRDFSLISDSHDQCLPPKKRHRLVNLESPQFDSSPSTFVIENLTLKKDLKVQRKCRRLKKSPYQEETKLCDKTSRLNKQLSTMELTIDTSSFTTGGSSTCVSPLSPCPSRLSTRSSTQPSLSSPSPTGSAGYRNRYTSLSISSFTCPVHSSLSCQSERSTCPECRLLDQCMSPNISRSYRSNLRSAPINEATYSSSRYVNRSESSPPIKETFHSDKVIVKSARKRRKSANLSADDSDTSPPRLEKTSSLSPLAYRDYSLFSDPPEITNSPFKGCLSPSRQNNGRCSSLTLETLCTSPLSPKKKVCSTMFSQRMLRHTSPNKVSPQNNFKQKACNKSYSTSVISTSYSDHDPLPLEHCNNQIIIEEIQIALSFETDDDNAPNEDSPDLFEYNIPAQLPRKRYQRVGLFSDFYKDDEPRKRCENMAKCRDKLLYIREEHEYGLMPQPLHIGQHYMRREQDFQLPFDIWWQHIQNQLPKKQEHKVKFRTIRTNVYSDSKVNSRKLEIPLCSCVVPSSGGKGCQDDCLNRMIYTECTSSCTLGDNCDNQKIQKHEWVQGLEKFTTKDRGFGVRTKMFIKNGQFILEYLGEVVSETEFRRRMMEEYSEECHHYALHLDSGSVIDGYRMGNIGRYVNHSCKPNCEMQKWNVNGLYRMVLFALRDILPGEELSYDYNFDPFNQETQQECRCGSSECRGVIGGKTQRNNNNYCKPEKLEDGKDKRKSKLMNKKIKEKQTSENMQVQFLAKPMTFKERCYARKHRTFLVRNVDKVRNQKHPGQEFMPITKEELNILDSTKMSSYNPDLMLIHLNERSIKTRLAAYAKDNPELARRHQLAQIFDKMLTEILSLKDEDGNSLVTQLMTLPSRKKQPQYYQVVRDPIDLSMIKQKVKTGYYDHLSTFNSDLMLLFSNVELYCGPKSDMGQIILKLRRVLNCVKTEVASQIDELLGAKTTKAFMDTELERLEHPSCKGLDQPEEDIIRCICGVTRDEGLMLQCEKCMRWQHCDCVRANGNEEHYLCDRCEPRYYDPEILLIPSPIDALPDCTHYMTLIKDDVQYAVGDCVYVMRDCKRTSAGTPLRASHRLMASVNPDKLDIFRLEQLWKDPKGEKFASGTPYLRPQETFHEPTRKFYPNELFRTPNFEIIPMDLVMGKCIVMDPNTYCKGRPKGYKEQDIYICEYRVDKTAHLFHKIQKIWYPINTGRFCFDWFKTRLNIKRTFLPHEVPEEYKRKTERSVGTSSGKSENVKEEDKLETKKACKTKMSCFHSGKVKVDESLKNDLKLKAEVKVNVKKGSLHRKVNPETNEDKSVLLKLKEKRRKEKRQRLDKILLKLLNNIPGKQKIDLTYLLDEGKRIRKKVTNSLASSFEISSVLLKIPEMRFPNKADIQVLLLRWPKDLWLVLDKPVILFSMIVLGFFLSMFALLQ</sequence>
<feature type="domain" description="Bromo" evidence="16">
    <location>
        <begin position="1752"/>
        <end position="1822"/>
    </location>
</feature>
<evidence type="ECO:0000256" key="15">
    <source>
        <dbReference type="SAM" id="Phobius"/>
    </source>
</evidence>
<dbReference type="InterPro" id="IPR001214">
    <property type="entry name" value="SET_dom"/>
</dbReference>
<dbReference type="InterPro" id="IPR043151">
    <property type="entry name" value="BAH_sf"/>
</dbReference>
<keyword evidence="7" id="KW-0479">Metal-binding</keyword>
<dbReference type="InterPro" id="IPR043319">
    <property type="entry name" value="PHD_ASH1L"/>
</dbReference>
<evidence type="ECO:0000313" key="22">
    <source>
        <dbReference type="Proteomes" id="UP001233172"/>
    </source>
</evidence>
<dbReference type="InterPro" id="IPR003616">
    <property type="entry name" value="Post-SET_dom"/>
</dbReference>
<dbReference type="CDD" id="cd04717">
    <property type="entry name" value="BAH_polybromo"/>
    <property type="match status" value="1"/>
</dbReference>
<reference evidence="21" key="2">
    <citation type="submission" date="2023-04" db="EMBL/GenBank/DDBJ databases">
        <authorList>
            <person name="Bu L."/>
            <person name="Lu L."/>
            <person name="Laidemitt M.R."/>
            <person name="Zhang S.M."/>
            <person name="Mutuku M."/>
            <person name="Mkoji G."/>
            <person name="Steinauer M."/>
            <person name="Loker E.S."/>
        </authorList>
    </citation>
    <scope>NUCLEOTIDE SEQUENCE</scope>
    <source>
        <strain evidence="21">KasaAsao</strain>
        <tissue evidence="21">Whole Snail</tissue>
    </source>
</reference>
<evidence type="ECO:0000259" key="16">
    <source>
        <dbReference type="PROSITE" id="PS50014"/>
    </source>
</evidence>
<dbReference type="InterPro" id="IPR001965">
    <property type="entry name" value="Znf_PHD"/>
</dbReference>
<evidence type="ECO:0000256" key="11">
    <source>
        <dbReference type="ARBA" id="ARBA00023117"/>
    </source>
</evidence>
<feature type="region of interest" description="Disordered" evidence="14">
    <location>
        <begin position="2128"/>
        <end position="2149"/>
    </location>
</feature>
<feature type="region of interest" description="Disordered" evidence="14">
    <location>
        <begin position="999"/>
        <end position="1037"/>
    </location>
</feature>
<dbReference type="SMART" id="SM00317">
    <property type="entry name" value="SET"/>
    <property type="match status" value="1"/>
</dbReference>
<dbReference type="Pfam" id="PF00856">
    <property type="entry name" value="SET"/>
    <property type="match status" value="1"/>
</dbReference>
<dbReference type="Gene3D" id="3.30.40.10">
    <property type="entry name" value="Zinc/RING finger domain, C3HC4 (zinc finger)"/>
    <property type="match status" value="1"/>
</dbReference>
<dbReference type="PROSITE" id="PS01359">
    <property type="entry name" value="ZF_PHD_1"/>
    <property type="match status" value="1"/>
</dbReference>
<dbReference type="PROSITE" id="PS50280">
    <property type="entry name" value="SET"/>
    <property type="match status" value="1"/>
</dbReference>
<evidence type="ECO:0000256" key="5">
    <source>
        <dbReference type="ARBA" id="ARBA00022679"/>
    </source>
</evidence>
<evidence type="ECO:0000256" key="10">
    <source>
        <dbReference type="ARBA" id="ARBA00022853"/>
    </source>
</evidence>
<evidence type="ECO:0000256" key="8">
    <source>
        <dbReference type="ARBA" id="ARBA00022771"/>
    </source>
</evidence>
<dbReference type="Pfam" id="PF20826">
    <property type="entry name" value="PHD_5"/>
    <property type="match status" value="1"/>
</dbReference>
<dbReference type="CDD" id="cd19174">
    <property type="entry name" value="SET_ASH1L"/>
    <property type="match status" value="1"/>
</dbReference>
<reference evidence="21" key="1">
    <citation type="journal article" date="2023" name="PLoS Negl. Trop. Dis.">
        <title>A genome sequence for Biomphalaria pfeifferi, the major vector snail for the human-infecting parasite Schistosoma mansoni.</title>
        <authorList>
            <person name="Bu L."/>
            <person name="Lu L."/>
            <person name="Laidemitt M.R."/>
            <person name="Zhang S.M."/>
            <person name="Mutuku M."/>
            <person name="Mkoji G."/>
            <person name="Steinauer M."/>
            <person name="Loker E.S."/>
        </authorList>
    </citation>
    <scope>NUCLEOTIDE SEQUENCE</scope>
    <source>
        <strain evidence="21">KasaAsao</strain>
    </source>
</reference>
<comment type="caution">
    <text evidence="21">The sequence shown here is derived from an EMBL/GenBank/DDBJ whole genome shotgun (WGS) entry which is preliminary data.</text>
</comment>
<dbReference type="PROSITE" id="PS51215">
    <property type="entry name" value="AWS"/>
    <property type="match status" value="1"/>
</dbReference>
<feature type="region of interest" description="Disordered" evidence="14">
    <location>
        <begin position="430"/>
        <end position="459"/>
    </location>
</feature>
<dbReference type="Gene3D" id="2.30.30.490">
    <property type="match status" value="1"/>
</dbReference>
<dbReference type="InterPro" id="IPR001025">
    <property type="entry name" value="BAH_dom"/>
</dbReference>
<organism evidence="21 22">
    <name type="scientific">Biomphalaria pfeifferi</name>
    <name type="common">Bloodfluke planorb</name>
    <name type="synonym">Freshwater snail</name>
    <dbReference type="NCBI Taxonomy" id="112525"/>
    <lineage>
        <taxon>Eukaryota</taxon>
        <taxon>Metazoa</taxon>
        <taxon>Spiralia</taxon>
        <taxon>Lophotrochozoa</taxon>
        <taxon>Mollusca</taxon>
        <taxon>Gastropoda</taxon>
        <taxon>Heterobranchia</taxon>
        <taxon>Euthyneura</taxon>
        <taxon>Panpulmonata</taxon>
        <taxon>Hygrophila</taxon>
        <taxon>Lymnaeoidea</taxon>
        <taxon>Planorbidae</taxon>
        <taxon>Biomphalaria</taxon>
    </lineage>
</organism>
<keyword evidence="12" id="KW-0539">Nucleus</keyword>
<comment type="subcellular location">
    <subcellularLocation>
        <location evidence="2">Chromosome</location>
    </subcellularLocation>
    <subcellularLocation>
        <location evidence="1">Nucleus</location>
    </subcellularLocation>
</comment>
<dbReference type="Pfam" id="PF00439">
    <property type="entry name" value="Bromodomain"/>
    <property type="match status" value="1"/>
</dbReference>
<dbReference type="GO" id="GO:0032259">
    <property type="term" value="P:methylation"/>
    <property type="evidence" value="ECO:0007669"/>
    <property type="project" value="UniProtKB-KW"/>
</dbReference>
<dbReference type="SMART" id="SM00439">
    <property type="entry name" value="BAH"/>
    <property type="match status" value="1"/>
</dbReference>
<evidence type="ECO:0000256" key="9">
    <source>
        <dbReference type="ARBA" id="ARBA00022833"/>
    </source>
</evidence>
<dbReference type="SMART" id="SM00297">
    <property type="entry name" value="BROMO"/>
    <property type="match status" value="1"/>
</dbReference>
<evidence type="ECO:0000259" key="17">
    <source>
        <dbReference type="PROSITE" id="PS50280"/>
    </source>
</evidence>
<proteinExistence type="predicted"/>
<keyword evidence="5" id="KW-0808">Transferase</keyword>
<name>A0AAD8BPC3_BIOPF</name>
<evidence type="ECO:0000256" key="12">
    <source>
        <dbReference type="ARBA" id="ARBA00023242"/>
    </source>
</evidence>
<feature type="transmembrane region" description="Helical" evidence="15">
    <location>
        <begin position="2303"/>
        <end position="2321"/>
    </location>
</feature>
<dbReference type="SUPFAM" id="SSF47370">
    <property type="entry name" value="Bromodomain"/>
    <property type="match status" value="1"/>
</dbReference>
<feature type="domain" description="Post-SET" evidence="18">
    <location>
        <begin position="1583"/>
        <end position="1599"/>
    </location>
</feature>
<keyword evidence="8" id="KW-0863">Zinc-finger</keyword>
<protein>
    <submittedName>
        <fullName evidence="21">Histone-lysine N-methyltransferase ASH1L isoform X1</fullName>
    </submittedName>
</protein>
<feature type="domain" description="SET" evidence="17">
    <location>
        <begin position="1459"/>
        <end position="1575"/>
    </location>
</feature>
<dbReference type="InterPro" id="IPR001487">
    <property type="entry name" value="Bromodomain"/>
</dbReference>
<dbReference type="PANTHER" id="PTHR46147">
    <property type="entry name" value="HISTONE-LYSINE N-METHYLTRANSFERASE ASH1"/>
    <property type="match status" value="1"/>
</dbReference>
<dbReference type="PRINTS" id="PR00503">
    <property type="entry name" value="BROMODOMAIN"/>
</dbReference>
<dbReference type="SMART" id="SM00508">
    <property type="entry name" value="PostSET"/>
    <property type="match status" value="1"/>
</dbReference>
<dbReference type="Proteomes" id="UP001233172">
    <property type="component" value="Unassembled WGS sequence"/>
</dbReference>
<feature type="region of interest" description="Disordered" evidence="14">
    <location>
        <begin position="1100"/>
        <end position="1153"/>
    </location>
</feature>
<dbReference type="EMBL" id="JASAOG010000055">
    <property type="protein sequence ID" value="KAK0057339.1"/>
    <property type="molecule type" value="Genomic_DNA"/>
</dbReference>
<keyword evidence="15" id="KW-1133">Transmembrane helix</keyword>
<dbReference type="InterPro" id="IPR046341">
    <property type="entry name" value="SET_dom_sf"/>
</dbReference>
<dbReference type="Pfam" id="PF17907">
    <property type="entry name" value="AWS"/>
    <property type="match status" value="1"/>
</dbReference>
<dbReference type="GO" id="GO:0042800">
    <property type="term" value="F:histone H3K4 methyltransferase activity"/>
    <property type="evidence" value="ECO:0007669"/>
    <property type="project" value="TreeGrafter"/>
</dbReference>
<evidence type="ECO:0000313" key="21">
    <source>
        <dbReference type="EMBL" id="KAK0057339.1"/>
    </source>
</evidence>
<keyword evidence="3" id="KW-0158">Chromosome</keyword>
<evidence type="ECO:0000256" key="1">
    <source>
        <dbReference type="ARBA" id="ARBA00004123"/>
    </source>
</evidence>
<keyword evidence="4" id="KW-0489">Methyltransferase</keyword>
<evidence type="ECO:0000256" key="2">
    <source>
        <dbReference type="ARBA" id="ARBA00004286"/>
    </source>
</evidence>
<dbReference type="GO" id="GO:0006355">
    <property type="term" value="P:regulation of DNA-templated transcription"/>
    <property type="evidence" value="ECO:0007669"/>
    <property type="project" value="TreeGrafter"/>
</dbReference>
<dbReference type="GO" id="GO:0005654">
    <property type="term" value="C:nucleoplasm"/>
    <property type="evidence" value="ECO:0007669"/>
    <property type="project" value="TreeGrafter"/>
</dbReference>
<keyword evidence="10" id="KW-0156">Chromatin regulator</keyword>
<dbReference type="Gene3D" id="1.20.920.10">
    <property type="entry name" value="Bromodomain-like"/>
    <property type="match status" value="1"/>
</dbReference>
<dbReference type="SMART" id="SM00249">
    <property type="entry name" value="PHD"/>
    <property type="match status" value="1"/>
</dbReference>
<feature type="domain" description="AWS" evidence="20">
    <location>
        <begin position="1407"/>
        <end position="1456"/>
    </location>
</feature>
<feature type="compositionally biased region" description="Low complexity" evidence="14">
    <location>
        <begin position="1100"/>
        <end position="1110"/>
    </location>
</feature>
<dbReference type="SUPFAM" id="SSF57903">
    <property type="entry name" value="FYVE/PHD zinc finger"/>
    <property type="match status" value="1"/>
</dbReference>
<feature type="compositionally biased region" description="Low complexity" evidence="14">
    <location>
        <begin position="1013"/>
        <end position="1034"/>
    </location>
</feature>
<keyword evidence="15" id="KW-0472">Membrane</keyword>
<dbReference type="InterPro" id="IPR013083">
    <property type="entry name" value="Znf_RING/FYVE/PHD"/>
</dbReference>
<feature type="domain" description="BAH" evidence="19">
    <location>
        <begin position="1954"/>
        <end position="2091"/>
    </location>
</feature>
<dbReference type="SUPFAM" id="SSF82199">
    <property type="entry name" value="SET domain"/>
    <property type="match status" value="1"/>
</dbReference>
<dbReference type="PROSITE" id="PS50014">
    <property type="entry name" value="BROMODOMAIN_2"/>
    <property type="match status" value="1"/>
</dbReference>
<dbReference type="InterPro" id="IPR006560">
    <property type="entry name" value="AWS_dom"/>
</dbReference>
<evidence type="ECO:0000256" key="13">
    <source>
        <dbReference type="PROSITE-ProRule" id="PRU00035"/>
    </source>
</evidence>
<keyword evidence="9" id="KW-0862">Zinc</keyword>
<dbReference type="GO" id="GO:0005694">
    <property type="term" value="C:chromosome"/>
    <property type="evidence" value="ECO:0007669"/>
    <property type="project" value="UniProtKB-SubCell"/>
</dbReference>
<dbReference type="PROSITE" id="PS51038">
    <property type="entry name" value="BAH"/>
    <property type="match status" value="1"/>
</dbReference>
<dbReference type="PROSITE" id="PS50868">
    <property type="entry name" value="POST_SET"/>
    <property type="match status" value="1"/>
</dbReference>
<feature type="non-terminal residue" evidence="21">
    <location>
        <position position="2322"/>
    </location>
</feature>
<dbReference type="SMART" id="SM00570">
    <property type="entry name" value="AWS"/>
    <property type="match status" value="1"/>
</dbReference>
<dbReference type="GO" id="GO:0008270">
    <property type="term" value="F:zinc ion binding"/>
    <property type="evidence" value="ECO:0007669"/>
    <property type="project" value="UniProtKB-KW"/>
</dbReference>
<evidence type="ECO:0000259" key="20">
    <source>
        <dbReference type="PROSITE" id="PS51215"/>
    </source>
</evidence>
<evidence type="ECO:0000256" key="7">
    <source>
        <dbReference type="ARBA" id="ARBA00022723"/>
    </source>
</evidence>
<dbReference type="Gene3D" id="2.170.270.10">
    <property type="entry name" value="SET domain"/>
    <property type="match status" value="1"/>
</dbReference>
<evidence type="ECO:0000256" key="6">
    <source>
        <dbReference type="ARBA" id="ARBA00022691"/>
    </source>
</evidence>
<dbReference type="Pfam" id="PF01426">
    <property type="entry name" value="BAH"/>
    <property type="match status" value="1"/>
</dbReference>
<evidence type="ECO:0000256" key="3">
    <source>
        <dbReference type="ARBA" id="ARBA00022454"/>
    </source>
</evidence>
<gene>
    <name evidence="21" type="ORF">Bpfe_013146</name>
</gene>
<keyword evidence="6" id="KW-0949">S-adenosyl-L-methionine</keyword>
<dbReference type="CDD" id="cd15548">
    <property type="entry name" value="PHD_ASH1L"/>
    <property type="match status" value="1"/>
</dbReference>